<dbReference type="OrthoDB" id="5870240at2759"/>
<dbReference type="AlphaFoldDB" id="A0A016SUI4"/>
<accession>A0A016SUI4</accession>
<name>A0A016SUI4_9BILA</name>
<evidence type="ECO:0000256" key="1">
    <source>
        <dbReference type="SAM" id="MobiDB-lite"/>
    </source>
</evidence>
<organism evidence="2 3">
    <name type="scientific">Ancylostoma ceylanicum</name>
    <dbReference type="NCBI Taxonomy" id="53326"/>
    <lineage>
        <taxon>Eukaryota</taxon>
        <taxon>Metazoa</taxon>
        <taxon>Ecdysozoa</taxon>
        <taxon>Nematoda</taxon>
        <taxon>Chromadorea</taxon>
        <taxon>Rhabditida</taxon>
        <taxon>Rhabditina</taxon>
        <taxon>Rhabditomorpha</taxon>
        <taxon>Strongyloidea</taxon>
        <taxon>Ancylostomatidae</taxon>
        <taxon>Ancylostomatinae</taxon>
        <taxon>Ancylostoma</taxon>
    </lineage>
</organism>
<gene>
    <name evidence="2" type="primary">Acey_s0174.g453</name>
    <name evidence="2" type="ORF">Y032_0174g453</name>
</gene>
<proteinExistence type="predicted"/>
<reference evidence="3" key="1">
    <citation type="journal article" date="2015" name="Nat. Genet.">
        <title>The genome and transcriptome of the zoonotic hookworm Ancylostoma ceylanicum identify infection-specific gene families.</title>
        <authorList>
            <person name="Schwarz E.M."/>
            <person name="Hu Y."/>
            <person name="Antoshechkin I."/>
            <person name="Miller M.M."/>
            <person name="Sternberg P.W."/>
            <person name="Aroian R.V."/>
        </authorList>
    </citation>
    <scope>NUCLEOTIDE SEQUENCE</scope>
    <source>
        <strain evidence="3">HY135</strain>
    </source>
</reference>
<dbReference type="Proteomes" id="UP000024635">
    <property type="component" value="Unassembled WGS sequence"/>
</dbReference>
<comment type="caution">
    <text evidence="2">The sequence shown here is derived from an EMBL/GenBank/DDBJ whole genome shotgun (WGS) entry which is preliminary data.</text>
</comment>
<feature type="compositionally biased region" description="Basic and acidic residues" evidence="1">
    <location>
        <begin position="17"/>
        <end position="33"/>
    </location>
</feature>
<keyword evidence="3" id="KW-1185">Reference proteome</keyword>
<evidence type="ECO:0000313" key="3">
    <source>
        <dbReference type="Proteomes" id="UP000024635"/>
    </source>
</evidence>
<protein>
    <submittedName>
        <fullName evidence="2">Uncharacterized protein</fullName>
    </submittedName>
</protein>
<sequence length="71" mass="8821">MALSTYEETRYLFEEREVRSGENRERVEEERWTRGRPTVQPRYSQLSERIPVHRVVEDYRRSDYRYDDHGP</sequence>
<evidence type="ECO:0000313" key="2">
    <source>
        <dbReference type="EMBL" id="EYB94200.1"/>
    </source>
</evidence>
<feature type="region of interest" description="Disordered" evidence="1">
    <location>
        <begin position="17"/>
        <end position="40"/>
    </location>
</feature>
<dbReference type="EMBL" id="JARK01001510">
    <property type="protein sequence ID" value="EYB94200.1"/>
    <property type="molecule type" value="Genomic_DNA"/>
</dbReference>